<dbReference type="PANTHER" id="PTHR19879:SF9">
    <property type="entry name" value="TRANSCRIPTION INITIATION FACTOR TFIID SUBUNIT 5"/>
    <property type="match status" value="1"/>
</dbReference>
<dbReference type="AlphaFoldDB" id="A0A9W8N9M8"/>
<gene>
    <name evidence="5" type="ORF">NPX13_g7988</name>
</gene>
<evidence type="ECO:0000256" key="2">
    <source>
        <dbReference type="ARBA" id="ARBA00022737"/>
    </source>
</evidence>
<organism evidence="5 6">
    <name type="scientific">Xylaria arbuscula</name>
    <dbReference type="NCBI Taxonomy" id="114810"/>
    <lineage>
        <taxon>Eukaryota</taxon>
        <taxon>Fungi</taxon>
        <taxon>Dikarya</taxon>
        <taxon>Ascomycota</taxon>
        <taxon>Pezizomycotina</taxon>
        <taxon>Sordariomycetes</taxon>
        <taxon>Xylariomycetidae</taxon>
        <taxon>Xylariales</taxon>
        <taxon>Xylariaceae</taxon>
        <taxon>Xylaria</taxon>
    </lineage>
</organism>
<comment type="caution">
    <text evidence="5">The sequence shown here is derived from an EMBL/GenBank/DDBJ whole genome shotgun (WGS) entry which is preliminary data.</text>
</comment>
<evidence type="ECO:0000313" key="5">
    <source>
        <dbReference type="EMBL" id="KAJ3564023.1"/>
    </source>
</evidence>
<evidence type="ECO:0008006" key="7">
    <source>
        <dbReference type="Google" id="ProtNLM"/>
    </source>
</evidence>
<accession>A0A9W8N9M8</accession>
<dbReference type="PROSITE" id="PS00678">
    <property type="entry name" value="WD_REPEATS_1"/>
    <property type="match status" value="1"/>
</dbReference>
<evidence type="ECO:0000313" key="6">
    <source>
        <dbReference type="Proteomes" id="UP001148614"/>
    </source>
</evidence>
<feature type="signal peptide" evidence="4">
    <location>
        <begin position="1"/>
        <end position="19"/>
    </location>
</feature>
<dbReference type="PANTHER" id="PTHR19879">
    <property type="entry name" value="TRANSCRIPTION INITIATION FACTOR TFIID"/>
    <property type="match status" value="1"/>
</dbReference>
<dbReference type="Pfam" id="PF00400">
    <property type="entry name" value="WD40"/>
    <property type="match status" value="1"/>
</dbReference>
<dbReference type="InterPro" id="IPR036322">
    <property type="entry name" value="WD40_repeat_dom_sf"/>
</dbReference>
<dbReference type="Proteomes" id="UP001148614">
    <property type="component" value="Unassembled WGS sequence"/>
</dbReference>
<sequence>MILNLATFALLGLLLGTDARSLATKTTRTVADKPRAVAAPAIPTSTLISDFQRNNVSSRWAEGHPKVWGSEKVKFEGPFVAEVSPDEKFVGLAYGNNLTIRDLNTSELVSSVKIDYEGSADRVTIFSGQNGGYDVFVHTYNYSTHDAITSLHLSPEGTPLDGQRFIALTGANLRNDVAIIYDVDKPESNITLTGHTDSIMSAAFSPDGKYVSTTAWDSYSKIWNASTGELIHTFGPTGGQNWLTNFSPDGKYVLMANAGKNTAVNIWPVANFSSEPIVFNGFNDWVRQASWTSDNKLLAIGCYGLILVVSVEDQKVLQRWESEDKHGYETWSLTWIESESGLKLAYRETAGLEMYDFETNLKYRWGPDDYAQYNGGGSGGDTVVIKSKSLIGGTDADGSVRLYDFPI</sequence>
<dbReference type="SMART" id="SM00320">
    <property type="entry name" value="WD40"/>
    <property type="match status" value="3"/>
</dbReference>
<feature type="chain" id="PRO_5040915976" description="WD40 repeat-like protein" evidence="4">
    <location>
        <begin position="20"/>
        <end position="407"/>
    </location>
</feature>
<dbReference type="PROSITE" id="PS50294">
    <property type="entry name" value="WD_REPEATS_REGION"/>
    <property type="match status" value="1"/>
</dbReference>
<proteinExistence type="predicted"/>
<feature type="repeat" description="WD" evidence="3">
    <location>
        <begin position="192"/>
        <end position="233"/>
    </location>
</feature>
<reference evidence="5" key="1">
    <citation type="submission" date="2022-07" db="EMBL/GenBank/DDBJ databases">
        <title>Genome Sequence of Xylaria arbuscula.</title>
        <authorList>
            <person name="Buettner E."/>
        </authorList>
    </citation>
    <scope>NUCLEOTIDE SEQUENCE</scope>
    <source>
        <strain evidence="5">VT107</strain>
    </source>
</reference>
<dbReference type="Gene3D" id="2.130.10.10">
    <property type="entry name" value="YVTN repeat-like/Quinoprotein amine dehydrogenase"/>
    <property type="match status" value="2"/>
</dbReference>
<dbReference type="InterPro" id="IPR001680">
    <property type="entry name" value="WD40_rpt"/>
</dbReference>
<name>A0A9W8N9M8_9PEZI</name>
<dbReference type="InterPro" id="IPR019775">
    <property type="entry name" value="WD40_repeat_CS"/>
</dbReference>
<dbReference type="EMBL" id="JANPWZ010001673">
    <property type="protein sequence ID" value="KAJ3564023.1"/>
    <property type="molecule type" value="Genomic_DNA"/>
</dbReference>
<evidence type="ECO:0000256" key="4">
    <source>
        <dbReference type="SAM" id="SignalP"/>
    </source>
</evidence>
<keyword evidence="6" id="KW-1185">Reference proteome</keyword>
<evidence type="ECO:0000256" key="3">
    <source>
        <dbReference type="PROSITE-ProRule" id="PRU00221"/>
    </source>
</evidence>
<keyword evidence="1 3" id="KW-0853">WD repeat</keyword>
<keyword evidence="4" id="KW-0732">Signal</keyword>
<dbReference type="InterPro" id="IPR015943">
    <property type="entry name" value="WD40/YVTN_repeat-like_dom_sf"/>
</dbReference>
<dbReference type="SUPFAM" id="SSF50978">
    <property type="entry name" value="WD40 repeat-like"/>
    <property type="match status" value="1"/>
</dbReference>
<keyword evidence="2" id="KW-0677">Repeat</keyword>
<evidence type="ECO:0000256" key="1">
    <source>
        <dbReference type="ARBA" id="ARBA00022574"/>
    </source>
</evidence>
<dbReference type="PROSITE" id="PS50082">
    <property type="entry name" value="WD_REPEATS_2"/>
    <property type="match status" value="1"/>
</dbReference>
<protein>
    <recommendedName>
        <fullName evidence="7">WD40 repeat-like protein</fullName>
    </recommendedName>
</protein>